<dbReference type="EMBL" id="JBHMEP010000003">
    <property type="protein sequence ID" value="MFB9135962.1"/>
    <property type="molecule type" value="Genomic_DNA"/>
</dbReference>
<reference evidence="3 4" key="1">
    <citation type="submission" date="2024-09" db="EMBL/GenBank/DDBJ databases">
        <authorList>
            <person name="Sun Q."/>
            <person name="Mori K."/>
        </authorList>
    </citation>
    <scope>NUCLEOTIDE SEQUENCE [LARGE SCALE GENOMIC DNA]</scope>
    <source>
        <strain evidence="3 4">CECT 8064</strain>
    </source>
</reference>
<accession>A0ABV5HPV9</accession>
<name>A0ABV5HPV9_9VIBR</name>
<proteinExistence type="inferred from homology"/>
<dbReference type="Pfam" id="PF06062">
    <property type="entry name" value="UPF0231"/>
    <property type="match status" value="1"/>
</dbReference>
<dbReference type="RefSeq" id="WP_390193622.1">
    <property type="nucleotide sequence ID" value="NZ_JBHMEP010000003.1"/>
</dbReference>
<evidence type="ECO:0000256" key="2">
    <source>
        <dbReference type="HAMAP-Rule" id="MF_01053"/>
    </source>
</evidence>
<sequence>MDYEFKKNTLDGSYTCSFSMGHEVLGRWLQEEVGNRLERVEEIFDLIVSSKKNNSQTFQLVGREISMFISNNEVEIKQNALEGEGDELSGESFEIYDCESVSYCGLEDFDLVMQDWKKFIMR</sequence>
<evidence type="ECO:0000313" key="4">
    <source>
        <dbReference type="Proteomes" id="UP001589645"/>
    </source>
</evidence>
<dbReference type="PIRSF" id="PIRSF006287">
    <property type="entry name" value="UCP006287"/>
    <property type="match status" value="1"/>
</dbReference>
<dbReference type="InterPro" id="IPR008249">
    <property type="entry name" value="UPF0231"/>
</dbReference>
<comment type="caution">
    <text evidence="3">The sequence shown here is derived from an EMBL/GenBank/DDBJ whole genome shotgun (WGS) entry which is preliminary data.</text>
</comment>
<gene>
    <name evidence="3" type="ORF">ACFFUV_13400</name>
</gene>
<evidence type="ECO:0000256" key="1">
    <source>
        <dbReference type="ARBA" id="ARBA00005367"/>
    </source>
</evidence>
<organism evidence="3 4">
    <name type="scientific">Vibrio olivae</name>
    <dbReference type="NCBI Taxonomy" id="1243002"/>
    <lineage>
        <taxon>Bacteria</taxon>
        <taxon>Pseudomonadati</taxon>
        <taxon>Pseudomonadota</taxon>
        <taxon>Gammaproteobacteria</taxon>
        <taxon>Vibrionales</taxon>
        <taxon>Vibrionaceae</taxon>
        <taxon>Vibrio</taxon>
    </lineage>
</organism>
<comment type="similarity">
    <text evidence="1 2">Belongs to the UPF0231 family.</text>
</comment>
<keyword evidence="4" id="KW-1185">Reference proteome</keyword>
<evidence type="ECO:0000313" key="3">
    <source>
        <dbReference type="EMBL" id="MFB9135962.1"/>
    </source>
</evidence>
<dbReference type="HAMAP" id="MF_01053">
    <property type="entry name" value="UPF0231"/>
    <property type="match status" value="1"/>
</dbReference>
<dbReference type="Proteomes" id="UP001589645">
    <property type="component" value="Unassembled WGS sequence"/>
</dbReference>
<protein>
    <recommendedName>
        <fullName evidence="2">UPF0231 protein ACFFUV_13400</fullName>
    </recommendedName>
</protein>